<evidence type="ECO:0000313" key="2">
    <source>
        <dbReference type="EMBL" id="KAK5628397.1"/>
    </source>
</evidence>
<dbReference type="Proteomes" id="UP001305414">
    <property type="component" value="Unassembled WGS sequence"/>
</dbReference>
<dbReference type="GO" id="GO:0070124">
    <property type="term" value="P:mitochondrial translational initiation"/>
    <property type="evidence" value="ECO:0007669"/>
    <property type="project" value="TreeGrafter"/>
</dbReference>
<evidence type="ECO:0000256" key="1">
    <source>
        <dbReference type="SAM" id="MobiDB-lite"/>
    </source>
</evidence>
<feature type="compositionally biased region" description="Polar residues" evidence="1">
    <location>
        <begin position="459"/>
        <end position="470"/>
    </location>
</feature>
<gene>
    <name evidence="2" type="ORF">RRF57_004112</name>
</gene>
<evidence type="ECO:0000313" key="3">
    <source>
        <dbReference type="Proteomes" id="UP001305414"/>
    </source>
</evidence>
<dbReference type="InterPro" id="IPR016712">
    <property type="entry name" value="Rbsml_bS1m-like"/>
</dbReference>
<dbReference type="GO" id="GO:0005763">
    <property type="term" value="C:mitochondrial small ribosomal subunit"/>
    <property type="evidence" value="ECO:0007669"/>
    <property type="project" value="TreeGrafter"/>
</dbReference>
<dbReference type="PANTHER" id="PTHR28058:SF1">
    <property type="entry name" value="SMALL RIBOSOMAL SUBUNIT PROTEIN BS1M"/>
    <property type="match status" value="1"/>
</dbReference>
<dbReference type="EMBL" id="JAWHQM010000008">
    <property type="protein sequence ID" value="KAK5628397.1"/>
    <property type="molecule type" value="Genomic_DNA"/>
</dbReference>
<name>A0AAN7Z3I9_9PEZI</name>
<dbReference type="Pfam" id="PF11709">
    <property type="entry name" value="Mit_ribos_Mrp51"/>
    <property type="match status" value="1"/>
</dbReference>
<feature type="compositionally biased region" description="Polar residues" evidence="1">
    <location>
        <begin position="435"/>
        <end position="447"/>
    </location>
</feature>
<dbReference type="GO" id="GO:0003735">
    <property type="term" value="F:structural constituent of ribosome"/>
    <property type="evidence" value="ECO:0007669"/>
    <property type="project" value="TreeGrafter"/>
</dbReference>
<organism evidence="2 3">
    <name type="scientific">Xylaria bambusicola</name>
    <dbReference type="NCBI Taxonomy" id="326684"/>
    <lineage>
        <taxon>Eukaryota</taxon>
        <taxon>Fungi</taxon>
        <taxon>Dikarya</taxon>
        <taxon>Ascomycota</taxon>
        <taxon>Pezizomycotina</taxon>
        <taxon>Sordariomycetes</taxon>
        <taxon>Xylariomycetidae</taxon>
        <taxon>Xylariales</taxon>
        <taxon>Xylariaceae</taxon>
        <taxon>Xylaria</taxon>
    </lineage>
</organism>
<comment type="caution">
    <text evidence="2">The sequence shown here is derived from an EMBL/GenBank/DDBJ whole genome shotgun (WGS) entry which is preliminary data.</text>
</comment>
<protein>
    <submittedName>
        <fullName evidence="2">Uncharacterized protein</fullName>
    </submittedName>
</protein>
<dbReference type="PANTHER" id="PTHR28058">
    <property type="entry name" value="37S RIBOSOMAL PROTEIN MRP51, MITOCHONDRIAL"/>
    <property type="match status" value="1"/>
</dbReference>
<dbReference type="AlphaFoldDB" id="A0AAN7Z3I9"/>
<keyword evidence="3" id="KW-1185">Reference proteome</keyword>
<reference evidence="2 3" key="1">
    <citation type="submission" date="2023-10" db="EMBL/GenBank/DDBJ databases">
        <title>Draft genome sequence of Xylaria bambusicola isolate GMP-LS, the root and basal stem rot pathogen of sugarcane in Indonesia.</title>
        <authorList>
            <person name="Selvaraj P."/>
            <person name="Muralishankar V."/>
            <person name="Muruganantham S."/>
            <person name="Sp S."/>
            <person name="Haryani S."/>
            <person name="Lau K.J.X."/>
            <person name="Naqvi N.I."/>
        </authorList>
    </citation>
    <scope>NUCLEOTIDE SEQUENCE [LARGE SCALE GENOMIC DNA]</scope>
    <source>
        <strain evidence="2">GMP-LS</strain>
    </source>
</reference>
<accession>A0AAN7Z3I9</accession>
<sequence length="470" mass="52610">MAARSVSPGAALLRSSRMFSIPNPIPASPGDYSSATKHHSATATIPYPTHLTITTPSTSRINGDWGFKRPLPLKTTIKQTIPLVRVRQMDSTEHITDFQSASDHTMTLKKFQELNMSISMPATRTNGFSDKGVIANHPKSVFEEDGDITAIGPEQAQATESNRWKFKGPWLAGMTDGEFGKWLEKSVRTRRAEFHAYLKEVYAKELSEDQRNQAARDNVPVPPEVKASDITELQFIDYLRDIRQDRLVLFRHVSRFLDLAPLATESQYIPNMKPLRPQDFYRENPYSMNGPPITHPSAGLSYLRTPNFMDNHPIYGPQKYHPMVKARILKPMHVATGVPEPIIGVAGFVAERASDQKVLGRVVTNPRAIVTSNLELDGRGGHKLYYQVDSAIIDSSGRVRINISDPSTNSMSELVTKELVGDDGIKNEVYTNAMQDDSTEVSRNPRPNTFHRKRPIFGNRQNYGLGNANQ</sequence>
<feature type="region of interest" description="Disordered" evidence="1">
    <location>
        <begin position="435"/>
        <end position="470"/>
    </location>
</feature>
<proteinExistence type="predicted"/>